<reference evidence="2 3" key="1">
    <citation type="submission" date="2007-01" db="EMBL/GenBank/DDBJ databases">
        <title>Complete sequence of Psychromonas ingrahamii 37.</title>
        <authorList>
            <consortium name="US DOE Joint Genome Institute"/>
            <person name="Copeland A."/>
            <person name="Lucas S."/>
            <person name="Lapidus A."/>
            <person name="Barry K."/>
            <person name="Detter J.C."/>
            <person name="Glavina del Rio T."/>
            <person name="Hammon N."/>
            <person name="Israni S."/>
            <person name="Dalin E."/>
            <person name="Tice H."/>
            <person name="Pitluck S."/>
            <person name="Thompson L.S."/>
            <person name="Brettin T."/>
            <person name="Bruce D."/>
            <person name="Han C."/>
            <person name="Tapia R."/>
            <person name="Schmutz J."/>
            <person name="Larimer F."/>
            <person name="Land M."/>
            <person name="Hauser L."/>
            <person name="Kyrpides N."/>
            <person name="Ivanova N."/>
            <person name="Staley J."/>
            <person name="Richardson P."/>
        </authorList>
    </citation>
    <scope>NUCLEOTIDE SEQUENCE [LARGE SCALE GENOMIC DNA]</scope>
    <source>
        <strain evidence="2 3">37</strain>
    </source>
</reference>
<dbReference type="Proteomes" id="UP000000639">
    <property type="component" value="Chromosome"/>
</dbReference>
<dbReference type="SUPFAM" id="SSF55826">
    <property type="entry name" value="YbaK/ProRS associated domain"/>
    <property type="match status" value="1"/>
</dbReference>
<dbReference type="Gene3D" id="3.90.960.10">
    <property type="entry name" value="YbaK/aminoacyl-tRNA synthetase-associated domain"/>
    <property type="match status" value="1"/>
</dbReference>
<keyword evidence="2" id="KW-0030">Aminoacyl-tRNA synthetase</keyword>
<dbReference type="GO" id="GO:0002161">
    <property type="term" value="F:aminoacyl-tRNA deacylase activity"/>
    <property type="evidence" value="ECO:0007669"/>
    <property type="project" value="InterPro"/>
</dbReference>
<proteinExistence type="predicted"/>
<name>A1STL1_PSYIN</name>
<dbReference type="eggNOG" id="COG2606">
    <property type="taxonomic scope" value="Bacteria"/>
</dbReference>
<accession>A1STL1</accession>
<evidence type="ECO:0000313" key="3">
    <source>
        <dbReference type="Proteomes" id="UP000000639"/>
    </source>
</evidence>
<keyword evidence="2" id="KW-0436">Ligase</keyword>
<dbReference type="InterPro" id="IPR007214">
    <property type="entry name" value="YbaK/aa-tRNA-synth-assoc-dom"/>
</dbReference>
<feature type="domain" description="YbaK/aminoacyl-tRNA synthetase-associated" evidence="1">
    <location>
        <begin position="28"/>
        <end position="144"/>
    </location>
</feature>
<dbReference type="KEGG" id="pin:Ping_0986"/>
<dbReference type="STRING" id="357804.Ping_0986"/>
<dbReference type="InterPro" id="IPR036754">
    <property type="entry name" value="YbaK/aa-tRNA-synt-asso_dom_sf"/>
</dbReference>
<dbReference type="EMBL" id="CP000510">
    <property type="protein sequence ID" value="ABM02826.1"/>
    <property type="molecule type" value="Genomic_DNA"/>
</dbReference>
<dbReference type="CDD" id="cd04332">
    <property type="entry name" value="YbaK_like"/>
    <property type="match status" value="1"/>
</dbReference>
<dbReference type="HOGENOM" id="CLU_094875_2_1_6"/>
<dbReference type="Pfam" id="PF04073">
    <property type="entry name" value="tRNA_edit"/>
    <property type="match status" value="1"/>
</dbReference>
<sequence>MSIANKVREYLDKNHIKYQLLQHKPSKNSLSSAIQAHIKTSQLVKAIMLEDLQGGKLMAILPASHKISLNALNTHFNRQFHLMKESHIYEIFEDCKHGAVPPLAQAYEINRVYDEFLMRQDNLYLEAGDHISLIQLSPEEFKKLMQYSVPLKFSYRLFH</sequence>
<keyword evidence="3" id="KW-1185">Reference proteome</keyword>
<dbReference type="GO" id="GO:0004812">
    <property type="term" value="F:aminoacyl-tRNA ligase activity"/>
    <property type="evidence" value="ECO:0007669"/>
    <property type="project" value="UniProtKB-KW"/>
</dbReference>
<organism evidence="2 3">
    <name type="scientific">Psychromonas ingrahamii (strain DSM 17664 / CCUG 51855 / 37)</name>
    <dbReference type="NCBI Taxonomy" id="357804"/>
    <lineage>
        <taxon>Bacteria</taxon>
        <taxon>Pseudomonadati</taxon>
        <taxon>Pseudomonadota</taxon>
        <taxon>Gammaproteobacteria</taxon>
        <taxon>Alteromonadales</taxon>
        <taxon>Psychromonadaceae</taxon>
        <taxon>Psychromonas</taxon>
    </lineage>
</organism>
<dbReference type="AlphaFoldDB" id="A1STL1"/>
<evidence type="ECO:0000313" key="2">
    <source>
        <dbReference type="EMBL" id="ABM02826.1"/>
    </source>
</evidence>
<protein>
    <submittedName>
        <fullName evidence="2">YbaK/prolyl-tRNA synthetase associated region</fullName>
    </submittedName>
</protein>
<gene>
    <name evidence="2" type="ordered locus">Ping_0986</name>
</gene>
<dbReference type="OrthoDB" id="9786549at2"/>
<evidence type="ECO:0000259" key="1">
    <source>
        <dbReference type="Pfam" id="PF04073"/>
    </source>
</evidence>